<feature type="region of interest" description="Disordered" evidence="5">
    <location>
        <begin position="652"/>
        <end position="680"/>
    </location>
</feature>
<dbReference type="InterPro" id="IPR053153">
    <property type="entry name" value="APC_K+_Transporter"/>
</dbReference>
<dbReference type="GO" id="GO:0016020">
    <property type="term" value="C:membrane"/>
    <property type="evidence" value="ECO:0007669"/>
    <property type="project" value="UniProtKB-SubCell"/>
</dbReference>
<keyword evidence="2 6" id="KW-0812">Transmembrane</keyword>
<dbReference type="PANTHER" id="PTHR47704">
    <property type="entry name" value="POTASSIUM TRANSPORTER KIMA"/>
    <property type="match status" value="1"/>
</dbReference>
<comment type="subcellular location">
    <subcellularLocation>
        <location evidence="1">Membrane</location>
        <topology evidence="1">Multi-pass membrane protein</topology>
    </subcellularLocation>
</comment>
<dbReference type="GO" id="GO:0022857">
    <property type="term" value="F:transmembrane transporter activity"/>
    <property type="evidence" value="ECO:0007669"/>
    <property type="project" value="InterPro"/>
</dbReference>
<feature type="transmembrane region" description="Helical" evidence="6">
    <location>
        <begin position="178"/>
        <end position="198"/>
    </location>
</feature>
<dbReference type="Pfam" id="PF13520">
    <property type="entry name" value="AA_permease_2"/>
    <property type="match status" value="1"/>
</dbReference>
<evidence type="ECO:0000256" key="2">
    <source>
        <dbReference type="ARBA" id="ARBA00022692"/>
    </source>
</evidence>
<evidence type="ECO:0000313" key="8">
    <source>
        <dbReference type="Proteomes" id="UP000568380"/>
    </source>
</evidence>
<keyword evidence="4 6" id="KW-0472">Membrane</keyword>
<dbReference type="Gene3D" id="1.20.1740.10">
    <property type="entry name" value="Amino acid/polyamine transporter I"/>
    <property type="match status" value="1"/>
</dbReference>
<protein>
    <submittedName>
        <fullName evidence="7">Amino acid transporter</fullName>
    </submittedName>
</protein>
<evidence type="ECO:0000256" key="6">
    <source>
        <dbReference type="SAM" id="Phobius"/>
    </source>
</evidence>
<organism evidence="7 8">
    <name type="scientific">Nonomuraea endophytica</name>
    <dbReference type="NCBI Taxonomy" id="714136"/>
    <lineage>
        <taxon>Bacteria</taxon>
        <taxon>Bacillati</taxon>
        <taxon>Actinomycetota</taxon>
        <taxon>Actinomycetes</taxon>
        <taxon>Streptosporangiales</taxon>
        <taxon>Streptosporangiaceae</taxon>
        <taxon>Nonomuraea</taxon>
    </lineage>
</organism>
<feature type="transmembrane region" description="Helical" evidence="6">
    <location>
        <begin position="105"/>
        <end position="129"/>
    </location>
</feature>
<feature type="transmembrane region" description="Helical" evidence="6">
    <location>
        <begin position="149"/>
        <end position="166"/>
    </location>
</feature>
<dbReference type="EMBL" id="JACHIN010000015">
    <property type="protein sequence ID" value="MBB5083087.1"/>
    <property type="molecule type" value="Genomic_DNA"/>
</dbReference>
<feature type="transmembrane region" description="Helical" evidence="6">
    <location>
        <begin position="262"/>
        <end position="283"/>
    </location>
</feature>
<feature type="transmembrane region" description="Helical" evidence="6">
    <location>
        <begin position="445"/>
        <end position="463"/>
    </location>
</feature>
<evidence type="ECO:0000256" key="1">
    <source>
        <dbReference type="ARBA" id="ARBA00004141"/>
    </source>
</evidence>
<comment type="caution">
    <text evidence="7">The sequence shown here is derived from an EMBL/GenBank/DDBJ whole genome shotgun (WGS) entry which is preliminary data.</text>
</comment>
<dbReference type="RefSeq" id="WP_184971828.1">
    <property type="nucleotide sequence ID" value="NZ_JACHIN010000015.1"/>
</dbReference>
<dbReference type="PANTHER" id="PTHR47704:SF1">
    <property type="entry name" value="POTASSIUM TRANSPORTER KIMA"/>
    <property type="match status" value="1"/>
</dbReference>
<dbReference type="InterPro" id="IPR002293">
    <property type="entry name" value="AA/rel_permease1"/>
</dbReference>
<name>A0A7W8AB87_9ACTN</name>
<dbReference type="Proteomes" id="UP000568380">
    <property type="component" value="Unassembled WGS sequence"/>
</dbReference>
<evidence type="ECO:0000256" key="4">
    <source>
        <dbReference type="ARBA" id="ARBA00023136"/>
    </source>
</evidence>
<feature type="transmembrane region" description="Helical" evidence="6">
    <location>
        <begin position="404"/>
        <end position="424"/>
    </location>
</feature>
<sequence length="680" mass="74253">MAKVTDLLKRVLVGRALRSGQLHEQLLPKRIALPVFASDALSSVAYAPQEILVILSLAGVSFYHFSPWVAIAVVIVMLTVVASYRQNVHAYPSGGGDYEVATTNLGKNAGLTVASALMVDYVLTVAVSVANGVDYVGATVPFVAEHKPMVAIVIVILLTVVNLRGIRESGAAFAIPTYAFMAAVIGMIVWGGIRLLVLGDDIKAPTADYGIVAEQTNLTSFAAAFLILRAFSSGCAALTGVEAISNGVPAFRKPKSKNAATTLLMMGLVAITMFGGIIALGLVSGVKVSEHPALDILIDGKPAGEGYYQQPIISQVADAVFGSGSVLFVVISAVTALILFLAANTAFNGFPVLGSILAQDRYLPRQLHTRGDRLAFSNGIVILALGACLLLWGFQADVSRLLNLYIVGVFVSFTLSQTGMVIHWTRHLKTETDPRVRHQMHRSRTINFFGGIMTGLVLIVVLLTKFLVGAWIVCIAMPILFLMMKAIRRHYDNVAAELEITEEYDPSMLPARNHAIVLVSKVHKPTMRALAYARATRPSTLEAITVGVEGDEARRLQEDWERRGIPVPLKMLDSPYREITQPVLDYVKTLRRRSPRDVITVFIPEYVVGHWWEHLLHNQSALRLKARLLFKPGVMVTSVPWQLHSSDRLTGRPEPFAPGSVRRPWHHGVEDERLTGKKER</sequence>
<feature type="compositionally biased region" description="Basic and acidic residues" evidence="5">
    <location>
        <begin position="667"/>
        <end position="680"/>
    </location>
</feature>
<keyword evidence="8" id="KW-1185">Reference proteome</keyword>
<feature type="transmembrane region" description="Helical" evidence="6">
    <location>
        <begin position="65"/>
        <end position="84"/>
    </location>
</feature>
<reference evidence="7 8" key="1">
    <citation type="submission" date="2020-08" db="EMBL/GenBank/DDBJ databases">
        <title>Genomic Encyclopedia of Type Strains, Phase IV (KMG-IV): sequencing the most valuable type-strain genomes for metagenomic binning, comparative biology and taxonomic classification.</title>
        <authorList>
            <person name="Goeker M."/>
        </authorList>
    </citation>
    <scope>NUCLEOTIDE SEQUENCE [LARGE SCALE GENOMIC DNA]</scope>
    <source>
        <strain evidence="7 8">DSM 45385</strain>
    </source>
</reference>
<feature type="transmembrane region" description="Helical" evidence="6">
    <location>
        <begin position="326"/>
        <end position="353"/>
    </location>
</feature>
<feature type="transmembrane region" description="Helical" evidence="6">
    <location>
        <begin position="218"/>
        <end position="241"/>
    </location>
</feature>
<feature type="transmembrane region" description="Helical" evidence="6">
    <location>
        <begin position="469"/>
        <end position="487"/>
    </location>
</feature>
<keyword evidence="3 6" id="KW-1133">Transmembrane helix</keyword>
<proteinExistence type="predicted"/>
<accession>A0A7W8AB87</accession>
<feature type="transmembrane region" description="Helical" evidence="6">
    <location>
        <begin position="374"/>
        <end position="392"/>
    </location>
</feature>
<evidence type="ECO:0000256" key="5">
    <source>
        <dbReference type="SAM" id="MobiDB-lite"/>
    </source>
</evidence>
<evidence type="ECO:0000256" key="3">
    <source>
        <dbReference type="ARBA" id="ARBA00022989"/>
    </source>
</evidence>
<evidence type="ECO:0000313" key="7">
    <source>
        <dbReference type="EMBL" id="MBB5083087.1"/>
    </source>
</evidence>
<dbReference type="AlphaFoldDB" id="A0A7W8AB87"/>
<gene>
    <name evidence="7" type="ORF">HNR40_008590</name>
</gene>